<name>A0A644VGX0_9ZZZZ</name>
<dbReference type="AlphaFoldDB" id="A0A644VGX0"/>
<comment type="caution">
    <text evidence="2">The sequence shown here is derived from an EMBL/GenBank/DDBJ whole genome shotgun (WGS) entry which is preliminary data.</text>
</comment>
<dbReference type="AntiFam" id="ANF00223">
    <property type="entry name" value="Shadow ORF (opposite guaB)"/>
</dbReference>
<feature type="compositionally biased region" description="Basic and acidic residues" evidence="1">
    <location>
        <begin position="783"/>
        <end position="824"/>
    </location>
</feature>
<accession>A0A644VGX0</accession>
<feature type="region of interest" description="Disordered" evidence="1">
    <location>
        <begin position="472"/>
        <end position="491"/>
    </location>
</feature>
<sequence length="914" mass="102237">MNRSTGAFHRGAYERPDPLSPDPVVRAFAGDLHVVHVAFLQPGAGDAHELAAAAHLRDRGVASVAHRGAQAPHHLVQHRCDRPLVGHLPLDPLGHQLVGGRILLEVAVGRAARHRAEASHAAIGLVRPALVKDHLARRLVGAGDRRADHGAACARRDRLREIARELDAAIGDDRHVTRARAGVHDRGELRHADARDDARGADRARADADLDRIRTRLDQRLRRPRRRHVAGHHLHVLAVFLDPLDGDGDARRMAVRGVDHDQVAAGIDERAAALVARIAHGRGGGSAQPALAVLRRERMQHRLLAVLQRQQPGQLALPVGHQKLLDPARLHQVHRLFAVGRLVQDREVVARHHRRDRRAVIGGKAHVAVGDDAHDLARGIDHGEARDIVARDQRLRIGERLFRGERDRIVDDAAFETLHPADLFGLLRDGEVAVDHPHAARLRQRNGHRCLGHGIHGGGQERNVQPDRLRHEGRNIGLRRQDRGSGGNEKNIVEGERLANLHRNLLGRLRLARPCFTHRCRMQAPSGDGGVGFDRKRPLCPELGDLQRDRHDDDGGRHQQHRPGQRPGAAKRQPEVRGRGERESQRPPERAEAGSQQPARPDHEEREQEDAQRGKDERHALGIEPGRHVAKQRGGGKVNRQQRAQGRRHAFAGELPDREAPDRQRDDKRPPEQAKRQRGKAEPLRGECGNDPAGEGQMPDRVHPALLGRTMGKGPEHRGGEREMGHDAEDQDRPGLGGRERREDERQQVEAEHRRREPGTAGQDPQILEHHGRAAHQFHHIGQQREEREQRHRAEEQIRQPRRQRELPDAATPAEREAQQAERRRKDRRRRAPPQPLGRGFRGVEGHAVLARCLCLPVRILAGGRAEDCNISPPRKSRADRRRRTARPRHAEARAVARMSKVVTAIGFMASVKR</sequence>
<feature type="region of interest" description="Disordered" evidence="1">
    <location>
        <begin position="1"/>
        <end position="20"/>
    </location>
</feature>
<gene>
    <name evidence="2" type="ORF">SDC9_36582</name>
</gene>
<feature type="compositionally biased region" description="Basic and acidic residues" evidence="1">
    <location>
        <begin position="572"/>
        <end position="592"/>
    </location>
</feature>
<feature type="compositionally biased region" description="Basic and acidic residues" evidence="1">
    <location>
        <begin position="714"/>
        <end position="758"/>
    </location>
</feature>
<evidence type="ECO:0000256" key="1">
    <source>
        <dbReference type="SAM" id="MobiDB-lite"/>
    </source>
</evidence>
<protein>
    <submittedName>
        <fullName evidence="2">Uncharacterized protein</fullName>
    </submittedName>
</protein>
<proteinExistence type="predicted"/>
<feature type="compositionally biased region" description="Basic and acidic residues" evidence="1">
    <location>
        <begin position="655"/>
        <end position="685"/>
    </location>
</feature>
<dbReference type="EMBL" id="VSSQ01000306">
    <property type="protein sequence ID" value="MPL90530.1"/>
    <property type="molecule type" value="Genomic_DNA"/>
</dbReference>
<organism evidence="2">
    <name type="scientific">bioreactor metagenome</name>
    <dbReference type="NCBI Taxonomy" id="1076179"/>
    <lineage>
        <taxon>unclassified sequences</taxon>
        <taxon>metagenomes</taxon>
        <taxon>ecological metagenomes</taxon>
    </lineage>
</organism>
<feature type="compositionally biased region" description="Basic and acidic residues" evidence="1">
    <location>
        <begin position="600"/>
        <end position="627"/>
    </location>
</feature>
<reference evidence="2" key="1">
    <citation type="submission" date="2019-08" db="EMBL/GenBank/DDBJ databases">
        <authorList>
            <person name="Kucharzyk K."/>
            <person name="Murdoch R.W."/>
            <person name="Higgins S."/>
            <person name="Loffler F."/>
        </authorList>
    </citation>
    <scope>NUCLEOTIDE SEQUENCE</scope>
</reference>
<evidence type="ECO:0000313" key="2">
    <source>
        <dbReference type="EMBL" id="MPL90530.1"/>
    </source>
</evidence>
<feature type="region of interest" description="Disordered" evidence="1">
    <location>
        <begin position="780"/>
        <end position="841"/>
    </location>
</feature>
<feature type="region of interest" description="Disordered" evidence="1">
    <location>
        <begin position="523"/>
        <end position="766"/>
    </location>
</feature>
<dbReference type="AntiFam" id="ANF00141">
    <property type="entry name" value="Shadow ORF (opposite guaB)"/>
</dbReference>
<feature type="compositionally biased region" description="Basic and acidic residues" evidence="1">
    <location>
        <begin position="533"/>
        <end position="557"/>
    </location>
</feature>
<feature type="compositionally biased region" description="Basic and acidic residues" evidence="1">
    <location>
        <begin position="472"/>
        <end position="483"/>
    </location>
</feature>